<sequence length="38" mass="4553">MAQQSAREAAKRDVRTAQSSKKTWRRPQWRARNVRTHC</sequence>
<comment type="caution">
    <text evidence="2">The sequence shown here is derived from an EMBL/GenBank/DDBJ whole genome shotgun (WGS) entry which is preliminary data.</text>
</comment>
<keyword evidence="3" id="KW-1185">Reference proteome</keyword>
<protein>
    <submittedName>
        <fullName evidence="2">Uncharacterized protein</fullName>
    </submittedName>
</protein>
<feature type="region of interest" description="Disordered" evidence="1">
    <location>
        <begin position="1"/>
        <end position="38"/>
    </location>
</feature>
<feature type="compositionally biased region" description="Basic residues" evidence="1">
    <location>
        <begin position="22"/>
        <end position="38"/>
    </location>
</feature>
<dbReference type="Proteomes" id="UP000070188">
    <property type="component" value="Unassembled WGS sequence"/>
</dbReference>
<evidence type="ECO:0000313" key="2">
    <source>
        <dbReference type="EMBL" id="KWX02261.1"/>
    </source>
</evidence>
<name>A0A132MWM4_9ACTN</name>
<organism evidence="2 3">
    <name type="scientific">Carbonactinospora thermoautotrophica</name>
    <dbReference type="NCBI Taxonomy" id="1469144"/>
    <lineage>
        <taxon>Bacteria</taxon>
        <taxon>Bacillati</taxon>
        <taxon>Actinomycetota</taxon>
        <taxon>Actinomycetes</taxon>
        <taxon>Kitasatosporales</taxon>
        <taxon>Carbonactinosporaceae</taxon>
        <taxon>Carbonactinospora</taxon>
    </lineage>
</organism>
<evidence type="ECO:0000256" key="1">
    <source>
        <dbReference type="SAM" id="MobiDB-lite"/>
    </source>
</evidence>
<evidence type="ECO:0000313" key="3">
    <source>
        <dbReference type="Proteomes" id="UP000070188"/>
    </source>
</evidence>
<dbReference type="AlphaFoldDB" id="A0A132MWM4"/>
<accession>A0A132MWM4</accession>
<dbReference type="EMBL" id="LAXD01000001">
    <property type="protein sequence ID" value="KWX02261.1"/>
    <property type="molecule type" value="Genomic_DNA"/>
</dbReference>
<proteinExistence type="predicted"/>
<dbReference type="PATRIC" id="fig|1469144.10.peg.3553"/>
<reference evidence="3" key="1">
    <citation type="submission" date="2015-04" db="EMBL/GenBank/DDBJ databases">
        <title>Physiological reanalysis, assessment of diazotrophy, and genome sequences of multiple isolates of Streptomyces thermoautotrophicus.</title>
        <authorList>
            <person name="MacKellar D.C."/>
            <person name="Lieber L."/>
            <person name="Norman J."/>
            <person name="Bolger A."/>
            <person name="Tobin C."/>
            <person name="Murray J.W."/>
            <person name="Chang R."/>
            <person name="Ford T."/>
            <person name="Nguyen P.Q."/>
            <person name="Woodward J."/>
            <person name="Permingeat H."/>
            <person name="Joshi N.S."/>
            <person name="Silver P.A."/>
            <person name="Usadel B."/>
            <person name="Rutherford A.W."/>
            <person name="Friesen M."/>
            <person name="Prell J."/>
        </authorList>
    </citation>
    <scope>NUCLEOTIDE SEQUENCE [LARGE SCALE GENOMIC DNA]</scope>
    <source>
        <strain evidence="3">H1</strain>
    </source>
</reference>
<gene>
    <name evidence="2" type="ORF">LI90_3304</name>
</gene>